<sequence>MGFAEEHQRWLEYHKKRRTGERLDRLDRGHRHGEQMFVERVWWPIFGKLDDLHPEYEVADWRGRPYFVDFVWKPGQVKFAIEIKGYGPHVQNTDRTRYRQELNRETYLQIAGYRVIAVPYDDLESAPEQTISLLKALLTPCLLKTSSEGSGQFSRIERDILQMASRMNGMIRPVDVVKQMGINRRTAIKHLTTLGDKGKFKPVLTPESNRICRYELVQSMIDSEIW</sequence>
<evidence type="ECO:0000313" key="1">
    <source>
        <dbReference type="EMBL" id="MFD2413295.1"/>
    </source>
</evidence>
<comment type="caution">
    <text evidence="1">The sequence shown here is derived from an EMBL/GenBank/DDBJ whole genome shotgun (WGS) entry which is preliminary data.</text>
</comment>
<dbReference type="Gene3D" id="3.40.960.10">
    <property type="entry name" value="VSR Endonuclease"/>
    <property type="match status" value="1"/>
</dbReference>
<evidence type="ECO:0008006" key="3">
    <source>
        <dbReference type="Google" id="ProtNLM"/>
    </source>
</evidence>
<dbReference type="EMBL" id="JBHUKY010000064">
    <property type="protein sequence ID" value="MFD2413295.1"/>
    <property type="molecule type" value="Genomic_DNA"/>
</dbReference>
<protein>
    <recommendedName>
        <fullName evidence="3">DUF559 domain-containing protein</fullName>
    </recommendedName>
</protein>
<name>A0ABW5FE58_9BACL</name>
<dbReference type="Proteomes" id="UP001597448">
    <property type="component" value="Unassembled WGS sequence"/>
</dbReference>
<reference evidence="2" key="1">
    <citation type="journal article" date="2019" name="Int. J. Syst. Evol. Microbiol.">
        <title>The Global Catalogue of Microorganisms (GCM) 10K type strain sequencing project: providing services to taxonomists for standard genome sequencing and annotation.</title>
        <authorList>
            <consortium name="The Broad Institute Genomics Platform"/>
            <consortium name="The Broad Institute Genome Sequencing Center for Infectious Disease"/>
            <person name="Wu L."/>
            <person name="Ma J."/>
        </authorList>
    </citation>
    <scope>NUCLEOTIDE SEQUENCE [LARGE SCALE GENOMIC DNA]</scope>
    <source>
        <strain evidence="2">CCM 8725</strain>
    </source>
</reference>
<keyword evidence="2" id="KW-1185">Reference proteome</keyword>
<dbReference type="RefSeq" id="WP_209993593.1">
    <property type="nucleotide sequence ID" value="NZ_JBHSVQ010000001.1"/>
</dbReference>
<evidence type="ECO:0000313" key="2">
    <source>
        <dbReference type="Proteomes" id="UP001597448"/>
    </source>
</evidence>
<gene>
    <name evidence="1" type="ORF">ACFSX3_25755</name>
</gene>
<organism evidence="1 2">
    <name type="scientific">Paenibacillus rhizoplanae</name>
    <dbReference type="NCBI Taxonomy" id="1917181"/>
    <lineage>
        <taxon>Bacteria</taxon>
        <taxon>Bacillati</taxon>
        <taxon>Bacillota</taxon>
        <taxon>Bacilli</taxon>
        <taxon>Bacillales</taxon>
        <taxon>Paenibacillaceae</taxon>
        <taxon>Paenibacillus</taxon>
    </lineage>
</organism>
<proteinExistence type="predicted"/>
<accession>A0ABW5FE58</accession>